<dbReference type="GO" id="GO:0030416">
    <property type="term" value="P:methylamine metabolic process"/>
    <property type="evidence" value="ECO:0007669"/>
    <property type="project" value="InterPro"/>
</dbReference>
<feature type="transmembrane region" description="Helical" evidence="5">
    <location>
        <begin position="12"/>
        <end position="33"/>
    </location>
</feature>
<dbReference type="Proteomes" id="UP000219559">
    <property type="component" value="Unassembled WGS sequence"/>
</dbReference>
<evidence type="ECO:0000313" key="7">
    <source>
        <dbReference type="EMBL" id="PCE66523.1"/>
    </source>
</evidence>
<evidence type="ECO:0000259" key="6">
    <source>
        <dbReference type="Pfam" id="PF07291"/>
    </source>
</evidence>
<accession>A0A2A4GDJ5</accession>
<evidence type="ECO:0000256" key="1">
    <source>
        <dbReference type="ARBA" id="ARBA00004141"/>
    </source>
</evidence>
<dbReference type="InterPro" id="IPR009908">
    <property type="entry name" value="Methylamine_util_MauE"/>
</dbReference>
<keyword evidence="4 5" id="KW-0472">Membrane</keyword>
<evidence type="ECO:0000256" key="4">
    <source>
        <dbReference type="ARBA" id="ARBA00023136"/>
    </source>
</evidence>
<comment type="caution">
    <text evidence="7">The sequence shown here is derived from an EMBL/GenBank/DDBJ whole genome shotgun (WGS) entry which is preliminary data.</text>
</comment>
<sequence>MEFTKNDKLDIFENAISWIVVLAMFIYGGAKLFQFDGATEIDKTVSELSGMELMWAFYGYSKSFAITLGVFEILGGLLILFKKTRLIGCVFTSTILVNIILQDIFYGVNEGALRAAILYQVLLLVILWLHKDRILNSLKALLIQEKLKQPTTKILIKLCIAFASFVVFRFLEYYITIKW</sequence>
<dbReference type="EMBL" id="NBWU01000001">
    <property type="protein sequence ID" value="PCE66523.1"/>
    <property type="molecule type" value="Genomic_DNA"/>
</dbReference>
<feature type="transmembrane region" description="Helical" evidence="5">
    <location>
        <begin position="53"/>
        <end position="79"/>
    </location>
</feature>
<feature type="transmembrane region" description="Helical" evidence="5">
    <location>
        <begin position="111"/>
        <end position="129"/>
    </location>
</feature>
<keyword evidence="3 5" id="KW-1133">Transmembrane helix</keyword>
<name>A0A2A4GDJ5_9FLAO</name>
<feature type="transmembrane region" description="Helical" evidence="5">
    <location>
        <begin position="154"/>
        <end position="175"/>
    </location>
</feature>
<evidence type="ECO:0000313" key="8">
    <source>
        <dbReference type="Proteomes" id="UP000219559"/>
    </source>
</evidence>
<organism evidence="7 8">
    <name type="scientific">Sediminicola luteus</name>
    <dbReference type="NCBI Taxonomy" id="319238"/>
    <lineage>
        <taxon>Bacteria</taxon>
        <taxon>Pseudomonadati</taxon>
        <taxon>Bacteroidota</taxon>
        <taxon>Flavobacteriia</taxon>
        <taxon>Flavobacteriales</taxon>
        <taxon>Flavobacteriaceae</taxon>
        <taxon>Sediminicola</taxon>
    </lineage>
</organism>
<dbReference type="RefSeq" id="WP_097442044.1">
    <property type="nucleotide sequence ID" value="NZ_NBWU01000001.1"/>
</dbReference>
<dbReference type="GO" id="GO:0016020">
    <property type="term" value="C:membrane"/>
    <property type="evidence" value="ECO:0007669"/>
    <property type="project" value="UniProtKB-SubCell"/>
</dbReference>
<comment type="subcellular location">
    <subcellularLocation>
        <location evidence="1">Membrane</location>
        <topology evidence="1">Multi-pass membrane protein</topology>
    </subcellularLocation>
</comment>
<keyword evidence="8" id="KW-1185">Reference proteome</keyword>
<evidence type="ECO:0000256" key="3">
    <source>
        <dbReference type="ARBA" id="ARBA00022989"/>
    </source>
</evidence>
<keyword evidence="2 5" id="KW-0812">Transmembrane</keyword>
<proteinExistence type="predicted"/>
<feature type="transmembrane region" description="Helical" evidence="5">
    <location>
        <begin position="86"/>
        <end position="105"/>
    </location>
</feature>
<protein>
    <recommendedName>
        <fullName evidence="6">Methylamine utilisation protein MauE domain-containing protein</fullName>
    </recommendedName>
</protein>
<reference evidence="7 8" key="1">
    <citation type="submission" date="2017-04" db="EMBL/GenBank/DDBJ databases">
        <title>A new member of the family Flavobacteriaceae isolated from ascidians.</title>
        <authorList>
            <person name="Chen L."/>
        </authorList>
    </citation>
    <scope>NUCLEOTIDE SEQUENCE [LARGE SCALE GENOMIC DNA]</scope>
    <source>
        <strain evidence="7 8">HQA918</strain>
    </source>
</reference>
<dbReference type="Pfam" id="PF07291">
    <property type="entry name" value="MauE"/>
    <property type="match status" value="1"/>
</dbReference>
<evidence type="ECO:0000256" key="2">
    <source>
        <dbReference type="ARBA" id="ARBA00022692"/>
    </source>
</evidence>
<evidence type="ECO:0000256" key="5">
    <source>
        <dbReference type="SAM" id="Phobius"/>
    </source>
</evidence>
<feature type="domain" description="Methylamine utilisation protein MauE" evidence="6">
    <location>
        <begin position="12"/>
        <end position="97"/>
    </location>
</feature>
<dbReference type="OrthoDB" id="654744at2"/>
<dbReference type="AlphaFoldDB" id="A0A2A4GDJ5"/>
<gene>
    <name evidence="7" type="ORF">B7P33_04295</name>
</gene>